<feature type="transmembrane region" description="Helical" evidence="9">
    <location>
        <begin position="168"/>
        <end position="188"/>
    </location>
</feature>
<evidence type="ECO:0000256" key="4">
    <source>
        <dbReference type="ARBA" id="ARBA00022475"/>
    </source>
</evidence>
<keyword evidence="5 8" id="KW-0812">Transmembrane</keyword>
<feature type="transmembrane region" description="Helical" evidence="9">
    <location>
        <begin position="49"/>
        <end position="71"/>
    </location>
</feature>
<feature type="transmembrane region" description="Helical" evidence="9">
    <location>
        <begin position="195"/>
        <end position="218"/>
    </location>
</feature>
<keyword evidence="6 8" id="KW-1133">Transmembrane helix</keyword>
<feature type="transmembrane region" description="Helical" evidence="9">
    <location>
        <begin position="105"/>
        <end position="123"/>
    </location>
</feature>
<gene>
    <name evidence="10" type="ORF">JW984_07070</name>
</gene>
<keyword evidence="3 8" id="KW-0813">Transport</keyword>
<dbReference type="EMBL" id="JAFGIX010000032">
    <property type="protein sequence ID" value="MBN1572939.1"/>
    <property type="molecule type" value="Genomic_DNA"/>
</dbReference>
<keyword evidence="4 8" id="KW-1003">Cell membrane</keyword>
<dbReference type="GO" id="GO:0005345">
    <property type="term" value="F:purine nucleobase transmembrane transporter activity"/>
    <property type="evidence" value="ECO:0007669"/>
    <property type="project" value="TreeGrafter"/>
</dbReference>
<evidence type="ECO:0000256" key="6">
    <source>
        <dbReference type="ARBA" id="ARBA00022989"/>
    </source>
</evidence>
<proteinExistence type="inferred from homology"/>
<dbReference type="InterPro" id="IPR006043">
    <property type="entry name" value="NCS2"/>
</dbReference>
<evidence type="ECO:0000256" key="7">
    <source>
        <dbReference type="ARBA" id="ARBA00023136"/>
    </source>
</evidence>
<evidence type="ECO:0000256" key="2">
    <source>
        <dbReference type="ARBA" id="ARBA00005697"/>
    </source>
</evidence>
<dbReference type="AlphaFoldDB" id="A0A9D8KF27"/>
<dbReference type="Proteomes" id="UP000809273">
    <property type="component" value="Unassembled WGS sequence"/>
</dbReference>
<feature type="transmembrane region" description="Helical" evidence="9">
    <location>
        <begin position="424"/>
        <end position="440"/>
    </location>
</feature>
<dbReference type="PANTHER" id="PTHR43337:SF1">
    <property type="entry name" value="XANTHINE_URACIL PERMEASE C887.17-RELATED"/>
    <property type="match status" value="1"/>
</dbReference>
<feature type="transmembrane region" description="Helical" evidence="9">
    <location>
        <begin position="20"/>
        <end position="43"/>
    </location>
</feature>
<feature type="transmembrane region" description="Helical" evidence="9">
    <location>
        <begin position="238"/>
        <end position="262"/>
    </location>
</feature>
<comment type="caution">
    <text evidence="10">The sequence shown here is derived from an EMBL/GenBank/DDBJ whole genome shotgun (WGS) entry which is preliminary data.</text>
</comment>
<feature type="transmembrane region" description="Helical" evidence="9">
    <location>
        <begin position="135"/>
        <end position="156"/>
    </location>
</feature>
<evidence type="ECO:0000313" key="11">
    <source>
        <dbReference type="Proteomes" id="UP000809273"/>
    </source>
</evidence>
<feature type="transmembrane region" description="Helical" evidence="9">
    <location>
        <begin position="349"/>
        <end position="371"/>
    </location>
</feature>
<comment type="subcellular location">
    <subcellularLocation>
        <location evidence="1 8">Cell membrane</location>
        <topology evidence="1 8">Multi-pass membrane protein</topology>
    </subcellularLocation>
</comment>
<dbReference type="InterPro" id="IPR045018">
    <property type="entry name" value="Azg-like"/>
</dbReference>
<sequence length="442" mass="46535">MALDIFKLKENNTKPRTEILSGFTTFMTMSYIIFVQPVVLSIAGMDAGAVMVATCISSAVGTLLMGLFANYPIALAPAMGHNFFFAITVATIMHIPWQAALGATFISGVLFLILSIFGLRETIINAIPSSLKNSIAVGIGFLIALVGFEWGGIVVANPGTLVALGDLTSPPVALTLFGLALIAILMALKVRGSIIIGILATAVVGLPFSLTTFHGVFAAPPSISPTLFKLDIMGTVNLGVLSVIFVFFFLDLFDTVGTLIGVSEKAGFIDEKGNLPRARRALLSDATATVIGALLGTSTVTSYIESATGVAEGGRTGLSNVVTATLFILALFTYPLVKMIGGGYAVTEGVVMYPAIAPALIIVGSLMLSGVKKIDWEDVTESIPAFLTIIIMPITVSITEGIAMGFISYAALKLVSGKGKEVHWLLYTFAVLFVLRYIFLKA</sequence>
<dbReference type="PANTHER" id="PTHR43337">
    <property type="entry name" value="XANTHINE/URACIL PERMEASE C887.17-RELATED"/>
    <property type="match status" value="1"/>
</dbReference>
<reference evidence="10" key="2">
    <citation type="submission" date="2021-01" db="EMBL/GenBank/DDBJ databases">
        <authorList>
            <person name="Hahn C.R."/>
            <person name="Youssef N.H."/>
            <person name="Elshahed M."/>
        </authorList>
    </citation>
    <scope>NUCLEOTIDE SEQUENCE</scope>
    <source>
        <strain evidence="10">Zod_Metabat.24</strain>
    </source>
</reference>
<evidence type="ECO:0000256" key="5">
    <source>
        <dbReference type="ARBA" id="ARBA00022692"/>
    </source>
</evidence>
<protein>
    <submittedName>
        <fullName evidence="10">NCS2 family permease</fullName>
    </submittedName>
</protein>
<evidence type="ECO:0000256" key="3">
    <source>
        <dbReference type="ARBA" id="ARBA00022448"/>
    </source>
</evidence>
<evidence type="ECO:0000256" key="9">
    <source>
        <dbReference type="SAM" id="Phobius"/>
    </source>
</evidence>
<dbReference type="GO" id="GO:0005886">
    <property type="term" value="C:plasma membrane"/>
    <property type="evidence" value="ECO:0007669"/>
    <property type="project" value="UniProtKB-SubCell"/>
</dbReference>
<dbReference type="PIRSF" id="PIRSF005353">
    <property type="entry name" value="PbuG"/>
    <property type="match status" value="1"/>
</dbReference>
<feature type="transmembrane region" description="Helical" evidence="9">
    <location>
        <begin position="383"/>
        <end position="412"/>
    </location>
</feature>
<feature type="transmembrane region" description="Helical" evidence="9">
    <location>
        <begin position="316"/>
        <end position="337"/>
    </location>
</feature>
<comment type="similarity">
    <text evidence="2 8">Belongs to the nucleobase:cation symporter-2 (NCS2) (TC 2.A.40) family. Azg-like subfamily.</text>
</comment>
<dbReference type="Pfam" id="PF00860">
    <property type="entry name" value="Xan_ur_permease"/>
    <property type="match status" value="1"/>
</dbReference>
<evidence type="ECO:0000256" key="8">
    <source>
        <dbReference type="PIRNR" id="PIRNR005353"/>
    </source>
</evidence>
<evidence type="ECO:0000313" key="10">
    <source>
        <dbReference type="EMBL" id="MBN1572939.1"/>
    </source>
</evidence>
<reference evidence="10" key="1">
    <citation type="journal article" date="2021" name="Environ. Microbiol.">
        <title>Genomic characterization of three novel Desulfobacterota classes expand the metabolic and phylogenetic diversity of the phylum.</title>
        <authorList>
            <person name="Murphy C.L."/>
            <person name="Biggerstaff J."/>
            <person name="Eichhorn A."/>
            <person name="Ewing E."/>
            <person name="Shahan R."/>
            <person name="Soriano D."/>
            <person name="Stewart S."/>
            <person name="VanMol K."/>
            <person name="Walker R."/>
            <person name="Walters P."/>
            <person name="Elshahed M.S."/>
            <person name="Youssef N.H."/>
        </authorList>
    </citation>
    <scope>NUCLEOTIDE SEQUENCE</scope>
    <source>
        <strain evidence="10">Zod_Metabat.24</strain>
    </source>
</reference>
<keyword evidence="7 8" id="KW-0472">Membrane</keyword>
<organism evidence="10 11">
    <name type="scientific">Candidatus Zymogenus saltonus</name>
    <dbReference type="NCBI Taxonomy" id="2844893"/>
    <lineage>
        <taxon>Bacteria</taxon>
        <taxon>Deltaproteobacteria</taxon>
        <taxon>Candidatus Zymogenia</taxon>
        <taxon>Candidatus Zymogeniales</taxon>
        <taxon>Candidatus Zymogenaceae</taxon>
        <taxon>Candidatus Zymogenus</taxon>
    </lineage>
</organism>
<dbReference type="InterPro" id="IPR026033">
    <property type="entry name" value="Azg-like_bact_archaea"/>
</dbReference>
<accession>A0A9D8KF27</accession>
<evidence type="ECO:0000256" key="1">
    <source>
        <dbReference type="ARBA" id="ARBA00004651"/>
    </source>
</evidence>
<name>A0A9D8KF27_9DELT</name>